<dbReference type="PANTHER" id="PTHR30251:SF2">
    <property type="entry name" value="FIMBRIAL CHAPERONE YADV-RELATED"/>
    <property type="match status" value="1"/>
</dbReference>
<comment type="similarity">
    <text evidence="2">Belongs to the periplasmic pilus chaperone family.</text>
</comment>
<evidence type="ECO:0000256" key="1">
    <source>
        <dbReference type="ARBA" id="ARBA00004418"/>
    </source>
</evidence>
<keyword evidence="4" id="KW-0574">Periplasm</keyword>
<proteinExistence type="inferred from homology"/>
<dbReference type="Proteomes" id="UP000494115">
    <property type="component" value="Unassembled WGS sequence"/>
</dbReference>
<dbReference type="PANTHER" id="PTHR30251">
    <property type="entry name" value="PILUS ASSEMBLY CHAPERONE"/>
    <property type="match status" value="1"/>
</dbReference>
<dbReference type="EMBL" id="CADIKM010000013">
    <property type="protein sequence ID" value="CAB3791007.1"/>
    <property type="molecule type" value="Genomic_DNA"/>
</dbReference>
<dbReference type="SUPFAM" id="SSF49354">
    <property type="entry name" value="PapD-like"/>
    <property type="match status" value="1"/>
</dbReference>
<evidence type="ECO:0000256" key="4">
    <source>
        <dbReference type="ARBA" id="ARBA00022764"/>
    </source>
</evidence>
<dbReference type="InterPro" id="IPR013783">
    <property type="entry name" value="Ig-like_fold"/>
</dbReference>
<dbReference type="InterPro" id="IPR036316">
    <property type="entry name" value="Pili_assmbl_chap_C_dom_sf"/>
</dbReference>
<organism evidence="7 8">
    <name type="scientific">Pararobbsia alpina</name>
    <dbReference type="NCBI Taxonomy" id="621374"/>
    <lineage>
        <taxon>Bacteria</taxon>
        <taxon>Pseudomonadati</taxon>
        <taxon>Pseudomonadota</taxon>
        <taxon>Betaproteobacteria</taxon>
        <taxon>Burkholderiales</taxon>
        <taxon>Burkholderiaceae</taxon>
        <taxon>Pararobbsia</taxon>
    </lineage>
</organism>
<evidence type="ECO:0000313" key="8">
    <source>
        <dbReference type="Proteomes" id="UP000494115"/>
    </source>
</evidence>
<dbReference type="PRINTS" id="PR00969">
    <property type="entry name" value="CHAPERONPILI"/>
</dbReference>
<reference evidence="7 8" key="1">
    <citation type="submission" date="2020-04" db="EMBL/GenBank/DDBJ databases">
        <authorList>
            <person name="De Canck E."/>
        </authorList>
    </citation>
    <scope>NUCLEOTIDE SEQUENCE [LARGE SCALE GENOMIC DNA]</scope>
    <source>
        <strain evidence="7 8">LMG 28138</strain>
    </source>
</reference>
<evidence type="ECO:0000256" key="5">
    <source>
        <dbReference type="ARBA" id="ARBA00023186"/>
    </source>
</evidence>
<evidence type="ECO:0000259" key="6">
    <source>
        <dbReference type="Pfam" id="PF00345"/>
    </source>
</evidence>
<dbReference type="Pfam" id="PF00345">
    <property type="entry name" value="PapD_N"/>
    <property type="match status" value="1"/>
</dbReference>
<evidence type="ECO:0000256" key="2">
    <source>
        <dbReference type="ARBA" id="ARBA00007399"/>
    </source>
</evidence>
<comment type="subcellular location">
    <subcellularLocation>
        <location evidence="1">Periplasm</location>
    </subcellularLocation>
</comment>
<dbReference type="SUPFAM" id="SSF49584">
    <property type="entry name" value="Periplasmic chaperone C-domain"/>
    <property type="match status" value="1"/>
</dbReference>
<gene>
    <name evidence="7" type="primary">yadV_2</name>
    <name evidence="7" type="ORF">LMG28138_03087</name>
</gene>
<dbReference type="AlphaFoldDB" id="A0A6S7CY30"/>
<keyword evidence="3" id="KW-0732">Signal</keyword>
<dbReference type="GO" id="GO:0030288">
    <property type="term" value="C:outer membrane-bounded periplasmic space"/>
    <property type="evidence" value="ECO:0007669"/>
    <property type="project" value="InterPro"/>
</dbReference>
<keyword evidence="8" id="KW-1185">Reference proteome</keyword>
<accession>A0A6S7CY30</accession>
<protein>
    <submittedName>
        <fullName evidence="7">Putative fimbrial chaperone YadV</fullName>
    </submittedName>
</protein>
<dbReference type="GO" id="GO:0071555">
    <property type="term" value="P:cell wall organization"/>
    <property type="evidence" value="ECO:0007669"/>
    <property type="project" value="InterPro"/>
</dbReference>
<dbReference type="InterPro" id="IPR008962">
    <property type="entry name" value="PapD-like_sf"/>
</dbReference>
<dbReference type="InterPro" id="IPR050643">
    <property type="entry name" value="Periplasmic_pilus_chap"/>
</dbReference>
<dbReference type="InterPro" id="IPR016147">
    <property type="entry name" value="Pili_assmbl_chaperone_N"/>
</dbReference>
<name>A0A6S7CY30_9BURK</name>
<sequence>MGAVSSTNVSSAIASREVWLAREPWVSHRWRTALLRSWLCACCALANGDAKANVVMSATRVIVDLPPGNTAIRLRNTSPTAALVQVWADSGEKQSTPDTSNAPFELTPSLFVLEAGQTQTVRVHYDGGPLPDHSERLYWFNMLDVPSREEAPTSASDAEPGNELNFVLRTRIKLLLRPADAPGQALNAPEKLVWTIHEGTASVPATLSASNPTAFHVSCVQLVLLAPRDRVRSLGTRTFAPGETAHFAWEPDPAGATSPASNADAALKSETASSDWNEAVCHAVNDYGSIDTFRAQVNRETASGTAANSN</sequence>
<keyword evidence="5" id="KW-0143">Chaperone</keyword>
<evidence type="ECO:0000256" key="3">
    <source>
        <dbReference type="ARBA" id="ARBA00022729"/>
    </source>
</evidence>
<feature type="domain" description="Pili assembly chaperone N-terminal" evidence="6">
    <location>
        <begin position="54"/>
        <end position="180"/>
    </location>
</feature>
<dbReference type="InterPro" id="IPR001829">
    <property type="entry name" value="Pili_assmbl_chaperone_bac"/>
</dbReference>
<evidence type="ECO:0000313" key="7">
    <source>
        <dbReference type="EMBL" id="CAB3791007.1"/>
    </source>
</evidence>
<dbReference type="Gene3D" id="2.60.40.10">
    <property type="entry name" value="Immunoglobulins"/>
    <property type="match status" value="2"/>
</dbReference>